<dbReference type="InterPro" id="IPR050776">
    <property type="entry name" value="Ank_Repeat/CDKN_Inhibitor"/>
</dbReference>
<name>A0A1Y1IBV5_KLENI</name>
<proteinExistence type="predicted"/>
<evidence type="ECO:0000313" key="4">
    <source>
        <dbReference type="EMBL" id="GAQ88063.1"/>
    </source>
</evidence>
<dbReference type="Pfam" id="PF00023">
    <property type="entry name" value="Ank"/>
    <property type="match status" value="1"/>
</dbReference>
<feature type="repeat" description="ANK" evidence="3">
    <location>
        <begin position="313"/>
        <end position="341"/>
    </location>
</feature>
<dbReference type="PROSITE" id="PS50088">
    <property type="entry name" value="ANK_REPEAT"/>
    <property type="match status" value="1"/>
</dbReference>
<accession>A0A1Y1IBV5</accession>
<dbReference type="InterPro" id="IPR036770">
    <property type="entry name" value="Ankyrin_rpt-contain_sf"/>
</dbReference>
<keyword evidence="1" id="KW-0677">Repeat</keyword>
<dbReference type="PANTHER" id="PTHR24201">
    <property type="entry name" value="ANK_REP_REGION DOMAIN-CONTAINING PROTEIN"/>
    <property type="match status" value="1"/>
</dbReference>
<dbReference type="OrthoDB" id="366390at2759"/>
<dbReference type="PANTHER" id="PTHR24201:SF2">
    <property type="entry name" value="ANKYRIN REPEAT DOMAIN-CONTAINING PROTEIN 42"/>
    <property type="match status" value="1"/>
</dbReference>
<organism evidence="4 5">
    <name type="scientific">Klebsormidium nitens</name>
    <name type="common">Green alga</name>
    <name type="synonym">Ulothrix nitens</name>
    <dbReference type="NCBI Taxonomy" id="105231"/>
    <lineage>
        <taxon>Eukaryota</taxon>
        <taxon>Viridiplantae</taxon>
        <taxon>Streptophyta</taxon>
        <taxon>Klebsormidiophyceae</taxon>
        <taxon>Klebsormidiales</taxon>
        <taxon>Klebsormidiaceae</taxon>
        <taxon>Klebsormidium</taxon>
    </lineage>
</organism>
<gene>
    <name evidence="4" type="ORF">KFL_003970100</name>
</gene>
<evidence type="ECO:0000256" key="1">
    <source>
        <dbReference type="ARBA" id="ARBA00022737"/>
    </source>
</evidence>
<dbReference type="PROSITE" id="PS50297">
    <property type="entry name" value="ANK_REP_REGION"/>
    <property type="match status" value="1"/>
</dbReference>
<dbReference type="SUPFAM" id="SSF48403">
    <property type="entry name" value="Ankyrin repeat"/>
    <property type="match status" value="1"/>
</dbReference>
<reference evidence="4 5" key="1">
    <citation type="journal article" date="2014" name="Nat. Commun.">
        <title>Klebsormidium flaccidum genome reveals primary factors for plant terrestrial adaptation.</title>
        <authorList>
            <person name="Hori K."/>
            <person name="Maruyama F."/>
            <person name="Fujisawa T."/>
            <person name="Togashi T."/>
            <person name="Yamamoto N."/>
            <person name="Seo M."/>
            <person name="Sato S."/>
            <person name="Yamada T."/>
            <person name="Mori H."/>
            <person name="Tajima N."/>
            <person name="Moriyama T."/>
            <person name="Ikeuchi M."/>
            <person name="Watanabe M."/>
            <person name="Wada H."/>
            <person name="Kobayashi K."/>
            <person name="Saito M."/>
            <person name="Masuda T."/>
            <person name="Sasaki-Sekimoto Y."/>
            <person name="Mashiguchi K."/>
            <person name="Awai K."/>
            <person name="Shimojima M."/>
            <person name="Masuda S."/>
            <person name="Iwai M."/>
            <person name="Nobusawa T."/>
            <person name="Narise T."/>
            <person name="Kondo S."/>
            <person name="Saito H."/>
            <person name="Sato R."/>
            <person name="Murakawa M."/>
            <person name="Ihara Y."/>
            <person name="Oshima-Yamada Y."/>
            <person name="Ohtaka K."/>
            <person name="Satoh M."/>
            <person name="Sonobe K."/>
            <person name="Ishii M."/>
            <person name="Ohtani R."/>
            <person name="Kanamori-Sato M."/>
            <person name="Honoki R."/>
            <person name="Miyazaki D."/>
            <person name="Mochizuki H."/>
            <person name="Umetsu J."/>
            <person name="Higashi K."/>
            <person name="Shibata D."/>
            <person name="Kamiya Y."/>
            <person name="Sato N."/>
            <person name="Nakamura Y."/>
            <person name="Tabata S."/>
            <person name="Ida S."/>
            <person name="Kurokawa K."/>
            <person name="Ohta H."/>
        </authorList>
    </citation>
    <scope>NUCLEOTIDE SEQUENCE [LARGE SCALE GENOMIC DNA]</scope>
    <source>
        <strain evidence="4 5">NIES-2285</strain>
    </source>
</reference>
<evidence type="ECO:0000256" key="3">
    <source>
        <dbReference type="PROSITE-ProRule" id="PRU00023"/>
    </source>
</evidence>
<evidence type="ECO:0000313" key="5">
    <source>
        <dbReference type="Proteomes" id="UP000054558"/>
    </source>
</evidence>
<dbReference type="SMART" id="SM00248">
    <property type="entry name" value="ANK"/>
    <property type="match status" value="4"/>
</dbReference>
<dbReference type="STRING" id="105231.A0A1Y1IBV5"/>
<sequence>MECFSGMMHFADGKKLTPQQFQYLMLFCNIPRFKRNVELLKSHSDPLREAVGLPLGEEGEYFVSSQEYEGLSEELKEAVRNFSNKLNGVRWYNGAGISVECETPAGVPDLYWCHWRPSTTYRGIKWIGYFGKSITFFHATEWMQWISKNILQKWGLRLEGEIWYQGENRSLTGRFVATTTGKITKQDARSSRMQNLLGAAARNDVALAKSLPRAQLTRRDAFGRTPLMLAACFEAYEMLEWLTEQSSSEELYLDQAKCTPGTMNGLDFEKETLFHLLARLDLQNPAFQRALKHLSAHPVPPEALSSFTGEHLDGPTPLGLAIERGNRVFAEWLIAKGADVNFHGWGFNFNPEGESYYSYPLMTAAAVEDPYFVELLLNKGARIDCENEPRQSLVGSTLGKMTPLQLAAYMGRFENVRLLAYYGARFEDTWLSQFTTSRDDPEDIAELTAQTVRQGVIYRDYSKPWKSAEALKDALKRFDAAAREGLSRRRLLVVSGMTRRTVPRLPEHLLKHVMELAGLFPVVQFPEDRQLQARAEKSIAKY</sequence>
<protein>
    <submittedName>
        <fullName evidence="4">Uncharacterized protein</fullName>
    </submittedName>
</protein>
<dbReference type="AlphaFoldDB" id="A0A1Y1IBV5"/>
<keyword evidence="2 3" id="KW-0040">ANK repeat</keyword>
<keyword evidence="5" id="KW-1185">Reference proteome</keyword>
<dbReference type="Proteomes" id="UP000054558">
    <property type="component" value="Unassembled WGS sequence"/>
</dbReference>
<dbReference type="InterPro" id="IPR002110">
    <property type="entry name" value="Ankyrin_rpt"/>
</dbReference>
<dbReference type="EMBL" id="DF237346">
    <property type="protein sequence ID" value="GAQ88063.1"/>
    <property type="molecule type" value="Genomic_DNA"/>
</dbReference>
<evidence type="ECO:0000256" key="2">
    <source>
        <dbReference type="ARBA" id="ARBA00023043"/>
    </source>
</evidence>
<dbReference type="Gene3D" id="1.25.40.20">
    <property type="entry name" value="Ankyrin repeat-containing domain"/>
    <property type="match status" value="1"/>
</dbReference>